<feature type="chain" id="PRO_5046997073" evidence="3">
    <location>
        <begin position="24"/>
        <end position="351"/>
    </location>
</feature>
<evidence type="ECO:0000256" key="3">
    <source>
        <dbReference type="SAM" id="SignalP"/>
    </source>
</evidence>
<dbReference type="InterPro" id="IPR050902">
    <property type="entry name" value="ABC_Transporter_SBP"/>
</dbReference>
<evidence type="ECO:0000313" key="5">
    <source>
        <dbReference type="EMBL" id="UJF34471.1"/>
    </source>
</evidence>
<organism evidence="5 6">
    <name type="scientific">Paenibacillus hexagrammi</name>
    <dbReference type="NCBI Taxonomy" id="2908839"/>
    <lineage>
        <taxon>Bacteria</taxon>
        <taxon>Bacillati</taxon>
        <taxon>Bacillota</taxon>
        <taxon>Bacilli</taxon>
        <taxon>Bacillales</taxon>
        <taxon>Paenibacillaceae</taxon>
        <taxon>Paenibacillus</taxon>
    </lineage>
</organism>
<accession>A0ABY3SN06</accession>
<dbReference type="RefSeq" id="WP_235121045.1">
    <property type="nucleotide sequence ID" value="NZ_CP090978.1"/>
</dbReference>
<dbReference type="PANTHER" id="PTHR30535:SF34">
    <property type="entry name" value="MOLYBDATE-BINDING PROTEIN MOLA"/>
    <property type="match status" value="1"/>
</dbReference>
<name>A0ABY3SN06_9BACL</name>
<dbReference type="PROSITE" id="PS50983">
    <property type="entry name" value="FE_B12_PBP"/>
    <property type="match status" value="1"/>
</dbReference>
<feature type="compositionally biased region" description="Low complexity" evidence="2">
    <location>
        <begin position="37"/>
        <end position="67"/>
    </location>
</feature>
<proteinExistence type="inferred from homology"/>
<evidence type="ECO:0000256" key="2">
    <source>
        <dbReference type="SAM" id="MobiDB-lite"/>
    </source>
</evidence>
<gene>
    <name evidence="5" type="ORF">L0M14_04580</name>
</gene>
<sequence length="351" mass="37258">MKQPYLQKSALIGLAAVAAISLAGCGNSNETKKEPLAPSTETASAANASASPASSAPPVNTSASAAPSAAKKTQYPLTIKDATGKEFTFEKAPQRIVSVSPAETEGLFAIGLGDQIAGVSDFDDYPAEATTKPKMGGITKPNEEALIAANADIIFTGVSMKTDVVEKLRAMNLKVFKVEPKTLDDAIADVLTFGKITDHQEKAEEVAAKMNADRQRVEDAVKGVKPESKKKVYIEFSAGWTVGSGEFMDELIQIAGGVNTAGDVKGWHQISEEKVIQQNPNVILFSKGVVDDKSGKSLDQIIRGRSGWDQIDAIKNNRVVGIDQNLLSRPGPRMTDGLVAMAKAIYPELVK</sequence>
<feature type="region of interest" description="Disordered" evidence="2">
    <location>
        <begin position="28"/>
        <end position="67"/>
    </location>
</feature>
<comment type="similarity">
    <text evidence="1">Belongs to the bacterial solute-binding protein 8 family.</text>
</comment>
<dbReference type="PROSITE" id="PS51257">
    <property type="entry name" value="PROKAR_LIPOPROTEIN"/>
    <property type="match status" value="1"/>
</dbReference>
<feature type="signal peptide" evidence="3">
    <location>
        <begin position="1"/>
        <end position="23"/>
    </location>
</feature>
<dbReference type="Gene3D" id="3.40.50.1980">
    <property type="entry name" value="Nitrogenase molybdenum iron protein domain"/>
    <property type="match status" value="2"/>
</dbReference>
<keyword evidence="3" id="KW-0732">Signal</keyword>
<dbReference type="Pfam" id="PF01497">
    <property type="entry name" value="Peripla_BP_2"/>
    <property type="match status" value="1"/>
</dbReference>
<evidence type="ECO:0000313" key="6">
    <source>
        <dbReference type="Proteomes" id="UP001649230"/>
    </source>
</evidence>
<dbReference type="PANTHER" id="PTHR30535">
    <property type="entry name" value="VITAMIN B12-BINDING PROTEIN"/>
    <property type="match status" value="1"/>
</dbReference>
<reference evidence="5 6" key="1">
    <citation type="journal article" date="2024" name="Int. J. Syst. Evol. Microbiol.">
        <title>Paenibacillus hexagrammi sp. nov., a novel bacterium isolated from the gut content of Hexagrammos agrammus.</title>
        <authorList>
            <person name="Jung H.K."/>
            <person name="Kim D.G."/>
            <person name="Zin H."/>
            <person name="Park J."/>
            <person name="Jung H."/>
            <person name="Kim Y.O."/>
            <person name="Kong H.J."/>
            <person name="Kim J.W."/>
            <person name="Kim Y.S."/>
        </authorList>
    </citation>
    <scope>NUCLEOTIDE SEQUENCE [LARGE SCALE GENOMIC DNA]</scope>
    <source>
        <strain evidence="5 6">YPD9-1</strain>
    </source>
</reference>
<evidence type="ECO:0000256" key="1">
    <source>
        <dbReference type="ARBA" id="ARBA00008814"/>
    </source>
</evidence>
<dbReference type="InterPro" id="IPR002491">
    <property type="entry name" value="ABC_transptr_periplasmic_BD"/>
</dbReference>
<evidence type="ECO:0000259" key="4">
    <source>
        <dbReference type="PROSITE" id="PS50983"/>
    </source>
</evidence>
<dbReference type="SUPFAM" id="SSF53807">
    <property type="entry name" value="Helical backbone' metal receptor"/>
    <property type="match status" value="1"/>
</dbReference>
<dbReference type="CDD" id="cd01143">
    <property type="entry name" value="YvrC"/>
    <property type="match status" value="1"/>
</dbReference>
<dbReference type="EMBL" id="CP090978">
    <property type="protein sequence ID" value="UJF34471.1"/>
    <property type="molecule type" value="Genomic_DNA"/>
</dbReference>
<protein>
    <submittedName>
        <fullName evidence="5">ABC transporter substrate-binding protein</fullName>
    </submittedName>
</protein>
<dbReference type="Proteomes" id="UP001649230">
    <property type="component" value="Chromosome"/>
</dbReference>
<feature type="domain" description="Fe/B12 periplasmic-binding" evidence="4">
    <location>
        <begin position="95"/>
        <end position="349"/>
    </location>
</feature>
<keyword evidence="6" id="KW-1185">Reference proteome</keyword>